<evidence type="ECO:0000313" key="2">
    <source>
        <dbReference type="EMBL" id="KAF5200020.1"/>
    </source>
</evidence>
<organism evidence="2 3">
    <name type="scientific">Thalictrum thalictroides</name>
    <name type="common">Rue-anemone</name>
    <name type="synonym">Anemone thalictroides</name>
    <dbReference type="NCBI Taxonomy" id="46969"/>
    <lineage>
        <taxon>Eukaryota</taxon>
        <taxon>Viridiplantae</taxon>
        <taxon>Streptophyta</taxon>
        <taxon>Embryophyta</taxon>
        <taxon>Tracheophyta</taxon>
        <taxon>Spermatophyta</taxon>
        <taxon>Magnoliopsida</taxon>
        <taxon>Ranunculales</taxon>
        <taxon>Ranunculaceae</taxon>
        <taxon>Thalictroideae</taxon>
        <taxon>Thalictrum</taxon>
    </lineage>
</organism>
<gene>
    <name evidence="2" type="ORF">FRX31_010385</name>
</gene>
<feature type="compositionally biased region" description="Basic and acidic residues" evidence="1">
    <location>
        <begin position="33"/>
        <end position="43"/>
    </location>
</feature>
<reference evidence="2 3" key="1">
    <citation type="submission" date="2020-06" db="EMBL/GenBank/DDBJ databases">
        <title>Transcriptomic and genomic resources for Thalictrum thalictroides and T. hernandezii: Facilitating candidate gene discovery in an emerging model plant lineage.</title>
        <authorList>
            <person name="Arias T."/>
            <person name="Riano-Pachon D.M."/>
            <person name="Di Stilio V.S."/>
        </authorList>
    </citation>
    <scope>NUCLEOTIDE SEQUENCE [LARGE SCALE GENOMIC DNA]</scope>
    <source>
        <strain evidence="3">cv. WT478/WT964</strain>
        <tissue evidence="2">Leaves</tissue>
    </source>
</reference>
<feature type="compositionally biased region" description="Basic residues" evidence="1">
    <location>
        <begin position="73"/>
        <end position="88"/>
    </location>
</feature>
<evidence type="ECO:0000313" key="3">
    <source>
        <dbReference type="Proteomes" id="UP000554482"/>
    </source>
</evidence>
<dbReference type="AlphaFoldDB" id="A0A7J6WTQ1"/>
<feature type="compositionally biased region" description="Basic and acidic residues" evidence="1">
    <location>
        <begin position="1"/>
        <end position="11"/>
    </location>
</feature>
<feature type="compositionally biased region" description="Basic residues" evidence="1">
    <location>
        <begin position="22"/>
        <end position="32"/>
    </location>
</feature>
<feature type="region of interest" description="Disordered" evidence="1">
    <location>
        <begin position="1"/>
        <end position="88"/>
    </location>
</feature>
<sequence length="88" mass="10086">MEMMKEEKETSVEGSSTDMGSRAKKRGRPKKLVKQEKVEKKNGMLDIIDEAEVESPLDKKEEEVTDPSPVFVKRPRNRRKGIPSRSAR</sequence>
<dbReference type="Proteomes" id="UP000554482">
    <property type="component" value="Unassembled WGS sequence"/>
</dbReference>
<protein>
    <submittedName>
        <fullName evidence="2">Uncharacterized protein</fullName>
    </submittedName>
</protein>
<comment type="caution">
    <text evidence="2">The sequence shown here is derived from an EMBL/GenBank/DDBJ whole genome shotgun (WGS) entry which is preliminary data.</text>
</comment>
<accession>A0A7J6WTQ1</accession>
<proteinExistence type="predicted"/>
<keyword evidence="3" id="KW-1185">Reference proteome</keyword>
<name>A0A7J6WTQ1_THATH</name>
<dbReference type="EMBL" id="JABWDY010011190">
    <property type="protein sequence ID" value="KAF5200020.1"/>
    <property type="molecule type" value="Genomic_DNA"/>
</dbReference>
<evidence type="ECO:0000256" key="1">
    <source>
        <dbReference type="SAM" id="MobiDB-lite"/>
    </source>
</evidence>